<dbReference type="Pfam" id="PF13714">
    <property type="entry name" value="PEP_mutase"/>
    <property type="match status" value="1"/>
</dbReference>
<keyword evidence="2" id="KW-1185">Reference proteome</keyword>
<dbReference type="SUPFAM" id="SSF51621">
    <property type="entry name" value="Phosphoenolpyruvate/pyruvate domain"/>
    <property type="match status" value="1"/>
</dbReference>
<name>A0A7Z2GLX1_9BURK</name>
<reference evidence="1 2" key="1">
    <citation type="submission" date="2019-12" db="EMBL/GenBank/DDBJ databases">
        <title>Paraburkholderia acidiphila 7Q-K02 sp. nov and Paraburkholderia acidisoli DHF22 sp. nov., two strains isolated from forest soil.</title>
        <authorList>
            <person name="Gao Z."/>
            <person name="Qiu L."/>
        </authorList>
    </citation>
    <scope>NUCLEOTIDE SEQUENCE [LARGE SCALE GENOMIC DNA]</scope>
    <source>
        <strain evidence="1 2">DHF22</strain>
    </source>
</reference>
<dbReference type="AlphaFoldDB" id="A0A7Z2GLX1"/>
<dbReference type="OrthoDB" id="9785398at2"/>
<dbReference type="PANTHER" id="PTHR42905">
    <property type="entry name" value="PHOSPHOENOLPYRUVATE CARBOXYLASE"/>
    <property type="match status" value="1"/>
</dbReference>
<gene>
    <name evidence="1" type="ORF">FAZ98_20365</name>
</gene>
<accession>A0A7Z2GLX1</accession>
<dbReference type="InterPro" id="IPR039556">
    <property type="entry name" value="ICL/PEPM"/>
</dbReference>
<keyword evidence="1" id="KW-0456">Lyase</keyword>
<dbReference type="KEGG" id="pacs:FAZ98_20365"/>
<dbReference type="Gene3D" id="3.20.20.60">
    <property type="entry name" value="Phosphoenolpyruvate-binding domains"/>
    <property type="match status" value="1"/>
</dbReference>
<dbReference type="RefSeq" id="WP_158953195.1">
    <property type="nucleotide sequence ID" value="NZ_CP046914.1"/>
</dbReference>
<sequence length="277" mass="28750">MPATARTIAEKRAEFRALHASGCFVLPNPFDAGSARYLQGLGFKALATTSSGFAWSRGHADNTLPRDAILAHLREIAAATDLPVNADFENGFGDDPEGVAESVGLAVETGVAGVSVEDSTRDGGAPLLPVAVAVERMRAARRAIDARGGDTILVGRAENFVVGVPDLDDAIARLQAYAEAGADCLYAPGIKTREEIAAVVAAVAPKPVNVLIGSQSDFTLDDLAALGVRRVSVGGALARAAWGGFLHAAQRLAEGRFDGFEHAAQGAKLDAFFQDKG</sequence>
<protein>
    <submittedName>
        <fullName evidence="1">Isocitrate lyase/phosphoenolpyruvate mutase family protein</fullName>
    </submittedName>
</protein>
<proteinExistence type="predicted"/>
<dbReference type="EMBL" id="CP046914">
    <property type="protein sequence ID" value="QGZ64093.1"/>
    <property type="molecule type" value="Genomic_DNA"/>
</dbReference>
<dbReference type="Proteomes" id="UP000433577">
    <property type="component" value="Chromosome 2"/>
</dbReference>
<dbReference type="PANTHER" id="PTHR42905:SF16">
    <property type="entry name" value="CARBOXYPHOSPHONOENOLPYRUVATE PHOSPHONOMUTASE-LIKE PROTEIN (AFU_ORTHOLOGUE AFUA_5G07230)"/>
    <property type="match status" value="1"/>
</dbReference>
<dbReference type="InterPro" id="IPR015813">
    <property type="entry name" value="Pyrv/PenolPyrv_kinase-like_dom"/>
</dbReference>
<keyword evidence="1" id="KW-0670">Pyruvate</keyword>
<dbReference type="Gene3D" id="6.10.250.2750">
    <property type="match status" value="1"/>
</dbReference>
<evidence type="ECO:0000313" key="1">
    <source>
        <dbReference type="EMBL" id="QGZ64093.1"/>
    </source>
</evidence>
<dbReference type="InterPro" id="IPR040442">
    <property type="entry name" value="Pyrv_kinase-like_dom_sf"/>
</dbReference>
<dbReference type="GO" id="GO:0016829">
    <property type="term" value="F:lyase activity"/>
    <property type="evidence" value="ECO:0007669"/>
    <property type="project" value="UniProtKB-KW"/>
</dbReference>
<dbReference type="CDD" id="cd00377">
    <property type="entry name" value="ICL_PEPM"/>
    <property type="match status" value="1"/>
</dbReference>
<organism evidence="1 2">
    <name type="scientific">Paraburkholderia acidisoli</name>
    <dbReference type="NCBI Taxonomy" id="2571748"/>
    <lineage>
        <taxon>Bacteria</taxon>
        <taxon>Pseudomonadati</taxon>
        <taxon>Pseudomonadota</taxon>
        <taxon>Betaproteobacteria</taxon>
        <taxon>Burkholderiales</taxon>
        <taxon>Burkholderiaceae</taxon>
        <taxon>Paraburkholderia</taxon>
    </lineage>
</organism>
<evidence type="ECO:0000313" key="2">
    <source>
        <dbReference type="Proteomes" id="UP000433577"/>
    </source>
</evidence>